<comment type="caution">
    <text evidence="2">The sequence shown here is derived from an EMBL/GenBank/DDBJ whole genome shotgun (WGS) entry which is preliminary data.</text>
</comment>
<proteinExistence type="predicted"/>
<evidence type="ECO:0000256" key="1">
    <source>
        <dbReference type="SAM" id="Phobius"/>
    </source>
</evidence>
<organism evidence="2 3">
    <name type="scientific">Luteolibacter soli</name>
    <dbReference type="NCBI Taxonomy" id="3135280"/>
    <lineage>
        <taxon>Bacteria</taxon>
        <taxon>Pseudomonadati</taxon>
        <taxon>Verrucomicrobiota</taxon>
        <taxon>Verrucomicrobiia</taxon>
        <taxon>Verrucomicrobiales</taxon>
        <taxon>Verrucomicrobiaceae</taxon>
        <taxon>Luteolibacter</taxon>
    </lineage>
</organism>
<feature type="transmembrane region" description="Helical" evidence="1">
    <location>
        <begin position="218"/>
        <end position="239"/>
    </location>
</feature>
<feature type="transmembrane region" description="Helical" evidence="1">
    <location>
        <begin position="123"/>
        <end position="142"/>
    </location>
</feature>
<feature type="transmembrane region" description="Helical" evidence="1">
    <location>
        <begin position="74"/>
        <end position="95"/>
    </location>
</feature>
<dbReference type="RefSeq" id="WP_341404367.1">
    <property type="nucleotide sequence ID" value="NZ_JBBUKT010000003.1"/>
</dbReference>
<feature type="transmembrane region" description="Helical" evidence="1">
    <location>
        <begin position="186"/>
        <end position="206"/>
    </location>
</feature>
<evidence type="ECO:0000313" key="3">
    <source>
        <dbReference type="Proteomes" id="UP001371305"/>
    </source>
</evidence>
<evidence type="ECO:0000313" key="2">
    <source>
        <dbReference type="EMBL" id="MEK7950766.1"/>
    </source>
</evidence>
<gene>
    <name evidence="2" type="ORF">WKV53_09680</name>
</gene>
<feature type="transmembrane region" description="Helical" evidence="1">
    <location>
        <begin position="154"/>
        <end position="174"/>
    </location>
</feature>
<dbReference type="Proteomes" id="UP001371305">
    <property type="component" value="Unassembled WGS sequence"/>
</dbReference>
<keyword evidence="3" id="KW-1185">Reference proteome</keyword>
<keyword evidence="1" id="KW-0812">Transmembrane</keyword>
<evidence type="ECO:0008006" key="4">
    <source>
        <dbReference type="Google" id="ProtNLM"/>
    </source>
</evidence>
<feature type="transmembrane region" description="Helical" evidence="1">
    <location>
        <begin position="30"/>
        <end position="48"/>
    </location>
</feature>
<accession>A0ABU9AT09</accession>
<sequence length="327" mass="34936">MRSVEAANDLPDRFGAMLVKELRQNMRRASFVYPFLGIQVLAIVALIIEFQTDSTYSYEKYTGMLNVAMLVQSGWFWIGVTLVCAVIMPLGGLVLMGQELEEGNHELLLLTKLNRWRVVRGKFFTLWGLCVLTFISLLPYVIVRYNVGAIEFVREIACSLTVIGLSAMMCAGAIGASSFKGLLARIGVMILFTGSMALGGGIPLAASANVGRPDGCGVFYHINAVAVVICFTLLGLALARSRLRLVIHAYEVKPSYMVIGLLVFTPFVIGMATAMTAGWAGFVGLIGMALVGIYADATPKAPAWVKPPAPNMPGAGAPPPPMPGAAG</sequence>
<keyword evidence="1" id="KW-0472">Membrane</keyword>
<keyword evidence="1" id="KW-1133">Transmembrane helix</keyword>
<dbReference type="EMBL" id="JBBUKT010000003">
    <property type="protein sequence ID" value="MEK7950766.1"/>
    <property type="molecule type" value="Genomic_DNA"/>
</dbReference>
<name>A0ABU9AT09_9BACT</name>
<feature type="transmembrane region" description="Helical" evidence="1">
    <location>
        <begin position="255"/>
        <end position="273"/>
    </location>
</feature>
<reference evidence="2 3" key="1">
    <citation type="submission" date="2024-04" db="EMBL/GenBank/DDBJ databases">
        <title>Luteolibacter sp. isolated from soil.</title>
        <authorList>
            <person name="An J."/>
        </authorList>
    </citation>
    <scope>NUCLEOTIDE SEQUENCE [LARGE SCALE GENOMIC DNA]</scope>
    <source>
        <strain evidence="2 3">Y139</strain>
    </source>
</reference>
<protein>
    <recommendedName>
        <fullName evidence="4">ABC transporter permease</fullName>
    </recommendedName>
</protein>